<gene>
    <name evidence="6" type="ORF">O0955_11640</name>
</gene>
<dbReference type="PROSITE" id="PS51257">
    <property type="entry name" value="PROKAR_LIPOPROTEIN"/>
    <property type="match status" value="1"/>
</dbReference>
<keyword evidence="4" id="KW-0449">Lipoprotein</keyword>
<dbReference type="RefSeq" id="WP_269427708.1">
    <property type="nucleotide sequence ID" value="NZ_JAPWGM010000003.1"/>
</dbReference>
<proteinExistence type="predicted"/>
<sequence>MIRKVFTAAIISGLFLASCNGESKKDSKETTATETTVKEEIVADSIINEDGSKLGMAFNNSKNTATVLLNGEEIELEGQKAASGIWYKNDHYELRGKGRDLELTKDDKVVFKHKDDVVESTVIDKTGKKLQMSFNNTLNKATFLLDGETIHLKGDTTGSGIQYSNKNYVYTEHQGNMELKKDGKIVFEIKK</sequence>
<evidence type="ECO:0000313" key="6">
    <source>
        <dbReference type="EMBL" id="MCZ4244653.1"/>
    </source>
</evidence>
<keyword evidence="1" id="KW-0732">Signal</keyword>
<comment type="caution">
    <text evidence="6">The sequence shown here is derived from an EMBL/GenBank/DDBJ whole genome shotgun (WGS) entry which is preliminary data.</text>
</comment>
<dbReference type="InterPro" id="IPR018660">
    <property type="entry name" value="MliC"/>
</dbReference>
<dbReference type="Proteomes" id="UP001144347">
    <property type="component" value="Unassembled WGS sequence"/>
</dbReference>
<dbReference type="Pfam" id="PF09864">
    <property type="entry name" value="MliC"/>
    <property type="match status" value="1"/>
</dbReference>
<organism evidence="6 7">
    <name type="scientific">Pedobacter punctiformis</name>
    <dbReference type="NCBI Taxonomy" id="3004097"/>
    <lineage>
        <taxon>Bacteria</taxon>
        <taxon>Pseudomonadati</taxon>
        <taxon>Bacteroidota</taxon>
        <taxon>Sphingobacteriia</taxon>
        <taxon>Sphingobacteriales</taxon>
        <taxon>Sphingobacteriaceae</taxon>
        <taxon>Pedobacter</taxon>
    </lineage>
</organism>
<dbReference type="EMBL" id="JAPWGM010000003">
    <property type="protein sequence ID" value="MCZ4244653.1"/>
    <property type="molecule type" value="Genomic_DNA"/>
</dbReference>
<dbReference type="Gene3D" id="2.40.128.200">
    <property type="match status" value="2"/>
</dbReference>
<evidence type="ECO:0000313" key="7">
    <source>
        <dbReference type="Proteomes" id="UP001144347"/>
    </source>
</evidence>
<feature type="domain" description="C-type lysozyme inhibitor" evidence="5">
    <location>
        <begin position="50"/>
        <end position="108"/>
    </location>
</feature>
<evidence type="ECO:0000256" key="4">
    <source>
        <dbReference type="ARBA" id="ARBA00023288"/>
    </source>
</evidence>
<evidence type="ECO:0000256" key="3">
    <source>
        <dbReference type="ARBA" id="ARBA00023139"/>
    </source>
</evidence>
<keyword evidence="2" id="KW-0472">Membrane</keyword>
<keyword evidence="3" id="KW-0564">Palmitate</keyword>
<name>A0ABT4LBX9_9SPHI</name>
<evidence type="ECO:0000256" key="2">
    <source>
        <dbReference type="ARBA" id="ARBA00023136"/>
    </source>
</evidence>
<keyword evidence="7" id="KW-1185">Reference proteome</keyword>
<dbReference type="SUPFAM" id="SSF141488">
    <property type="entry name" value="YdhA-like"/>
    <property type="match status" value="2"/>
</dbReference>
<evidence type="ECO:0000256" key="1">
    <source>
        <dbReference type="ARBA" id="ARBA00022729"/>
    </source>
</evidence>
<accession>A0ABT4LBX9</accession>
<evidence type="ECO:0000259" key="5">
    <source>
        <dbReference type="Pfam" id="PF09864"/>
    </source>
</evidence>
<dbReference type="InterPro" id="IPR036328">
    <property type="entry name" value="MliC_sf"/>
</dbReference>
<reference evidence="6" key="1">
    <citation type="submission" date="2022-12" db="EMBL/GenBank/DDBJ databases">
        <title>Genome sequence of HCMS5-2.</title>
        <authorList>
            <person name="Woo H."/>
        </authorList>
    </citation>
    <scope>NUCLEOTIDE SEQUENCE</scope>
    <source>
        <strain evidence="6">HCMS5-2</strain>
    </source>
</reference>
<protein>
    <submittedName>
        <fullName evidence="6">MliC family protein</fullName>
    </submittedName>
</protein>